<keyword evidence="2" id="KW-1185">Reference proteome</keyword>
<gene>
    <name evidence="1" type="ORF">SCAR479_02137</name>
</gene>
<dbReference type="EMBL" id="JARVKM010000005">
    <property type="protein sequence ID" value="KAK9780951.1"/>
    <property type="molecule type" value="Genomic_DNA"/>
</dbReference>
<evidence type="ECO:0000313" key="2">
    <source>
        <dbReference type="Proteomes" id="UP001465668"/>
    </source>
</evidence>
<comment type="caution">
    <text evidence="1">The sequence shown here is derived from an EMBL/GenBank/DDBJ whole genome shotgun (WGS) entry which is preliminary data.</text>
</comment>
<protein>
    <submittedName>
        <fullName evidence="1">Uncharacterized protein</fullName>
    </submittedName>
</protein>
<name>A0ABR2Y4I1_9PEZI</name>
<reference evidence="1 2" key="1">
    <citation type="submission" date="2024-02" db="EMBL/GenBank/DDBJ databases">
        <title>First draft genome assembly of two strains of Seiridium cardinale.</title>
        <authorList>
            <person name="Emiliani G."/>
            <person name="Scali E."/>
        </authorList>
    </citation>
    <scope>NUCLEOTIDE SEQUENCE [LARGE SCALE GENOMIC DNA]</scope>
    <source>
        <strain evidence="1 2">BM-138-000479</strain>
    </source>
</reference>
<dbReference type="Proteomes" id="UP001465668">
    <property type="component" value="Unassembled WGS sequence"/>
</dbReference>
<proteinExistence type="predicted"/>
<sequence>MLPFKPIILTAAAASAMPLAERADEAWQVTDFSAYVAAHSISQIVSFSVAVPGSAEPAQCSAVTNALLSSSPSLLYITDGKCVEKSGLSFNFTQVADFAIKLDVQNAQGVRATHTSDTNSVSFVSTGPTPLDTMTAYTGPHDFDLVVVGESV</sequence>
<accession>A0ABR2Y4I1</accession>
<organism evidence="1 2">
    <name type="scientific">Seiridium cardinale</name>
    <dbReference type="NCBI Taxonomy" id="138064"/>
    <lineage>
        <taxon>Eukaryota</taxon>
        <taxon>Fungi</taxon>
        <taxon>Dikarya</taxon>
        <taxon>Ascomycota</taxon>
        <taxon>Pezizomycotina</taxon>
        <taxon>Sordariomycetes</taxon>
        <taxon>Xylariomycetidae</taxon>
        <taxon>Amphisphaeriales</taxon>
        <taxon>Sporocadaceae</taxon>
        <taxon>Seiridium</taxon>
    </lineage>
</organism>
<evidence type="ECO:0000313" key="1">
    <source>
        <dbReference type="EMBL" id="KAK9780951.1"/>
    </source>
</evidence>